<evidence type="ECO:0000313" key="2">
    <source>
        <dbReference type="Proteomes" id="UP000499080"/>
    </source>
</evidence>
<accession>A0A4Y2QXK0</accession>
<dbReference type="OrthoDB" id="6419198at2759"/>
<name>A0A4Y2QXK0_ARAVE</name>
<protein>
    <submittedName>
        <fullName evidence="1">Uncharacterized protein</fullName>
    </submittedName>
</protein>
<reference evidence="1 2" key="1">
    <citation type="journal article" date="2019" name="Sci. Rep.">
        <title>Orb-weaving spider Araneus ventricosus genome elucidates the spidroin gene catalogue.</title>
        <authorList>
            <person name="Kono N."/>
            <person name="Nakamura H."/>
            <person name="Ohtoshi R."/>
            <person name="Moran D.A.P."/>
            <person name="Shinohara A."/>
            <person name="Yoshida Y."/>
            <person name="Fujiwara M."/>
            <person name="Mori M."/>
            <person name="Tomita M."/>
            <person name="Arakawa K."/>
        </authorList>
    </citation>
    <scope>NUCLEOTIDE SEQUENCE [LARGE SCALE GENOMIC DNA]</scope>
</reference>
<proteinExistence type="predicted"/>
<keyword evidence="2" id="KW-1185">Reference proteome</keyword>
<organism evidence="1 2">
    <name type="scientific">Araneus ventricosus</name>
    <name type="common">Orbweaver spider</name>
    <name type="synonym">Epeira ventricosa</name>
    <dbReference type="NCBI Taxonomy" id="182803"/>
    <lineage>
        <taxon>Eukaryota</taxon>
        <taxon>Metazoa</taxon>
        <taxon>Ecdysozoa</taxon>
        <taxon>Arthropoda</taxon>
        <taxon>Chelicerata</taxon>
        <taxon>Arachnida</taxon>
        <taxon>Araneae</taxon>
        <taxon>Araneomorphae</taxon>
        <taxon>Entelegynae</taxon>
        <taxon>Araneoidea</taxon>
        <taxon>Araneidae</taxon>
        <taxon>Araneus</taxon>
    </lineage>
</organism>
<gene>
    <name evidence="1" type="ORF">AVEN_141585_1</name>
</gene>
<comment type="caution">
    <text evidence="1">The sequence shown here is derived from an EMBL/GenBank/DDBJ whole genome shotgun (WGS) entry which is preliminary data.</text>
</comment>
<dbReference type="AlphaFoldDB" id="A0A4Y2QXK0"/>
<evidence type="ECO:0000313" key="1">
    <source>
        <dbReference type="EMBL" id="GBN67875.1"/>
    </source>
</evidence>
<sequence length="284" mass="32696">MFRSKPSGNLKRKSNVSDNLSKKLCINEQMEVGIRMDSLPKHMVHLRDGLFTLVNSFLKETRVHIRIYTTDDDGVSLKREVWRSLLITLRNFPSREDSDAVHVIKKNVCIFNNTVYSEKGVTIQRLFQRKESGYKLVKERVLLKGDQITRLCTSYSHIFEHVKTSLLTYTLGECIRNEIKKYPDSGRWDGWDVDTPQGFDELKNALCFHPHDVEGVEESSFVADPQSAFPVFYVYSDIVQPVAVGHVEAPHLRVVRISRKDGDVVSAHYDRPHYIPSSDNPFKV</sequence>
<dbReference type="Proteomes" id="UP000499080">
    <property type="component" value="Unassembled WGS sequence"/>
</dbReference>
<dbReference type="EMBL" id="BGPR01015066">
    <property type="protein sequence ID" value="GBN67875.1"/>
    <property type="molecule type" value="Genomic_DNA"/>
</dbReference>